<name>A0AAV3Q6M7_LITER</name>
<keyword evidence="2" id="KW-1185">Reference proteome</keyword>
<sequence length="98" mass="10649">MGLTTKGSSWGNSNPASFLFEKLISPLSRVVAGEPKAYTAPRAYLLLALEVSPPPAIPPEMVSTLTVTRRELSLPLSYLRPFPCFRGGDSLYLRGDPI</sequence>
<comment type="caution">
    <text evidence="1">The sequence shown here is derived from an EMBL/GenBank/DDBJ whole genome shotgun (WGS) entry which is preliminary data.</text>
</comment>
<dbReference type="AlphaFoldDB" id="A0AAV3Q6M7"/>
<dbReference type="EMBL" id="BAABME010003439">
    <property type="protein sequence ID" value="GAA0158807.1"/>
    <property type="molecule type" value="Genomic_DNA"/>
</dbReference>
<accession>A0AAV3Q6M7</accession>
<protein>
    <submittedName>
        <fullName evidence="1">Uncharacterized protein</fullName>
    </submittedName>
</protein>
<evidence type="ECO:0000313" key="2">
    <source>
        <dbReference type="Proteomes" id="UP001454036"/>
    </source>
</evidence>
<gene>
    <name evidence="1" type="ORF">LIER_15742</name>
</gene>
<evidence type="ECO:0000313" key="1">
    <source>
        <dbReference type="EMBL" id="GAA0158807.1"/>
    </source>
</evidence>
<proteinExistence type="predicted"/>
<reference evidence="1 2" key="1">
    <citation type="submission" date="2024-01" db="EMBL/GenBank/DDBJ databases">
        <title>The complete chloroplast genome sequence of Lithospermum erythrorhizon: insights into the phylogenetic relationship among Boraginaceae species and the maternal lineages of purple gromwells.</title>
        <authorList>
            <person name="Okada T."/>
            <person name="Watanabe K."/>
        </authorList>
    </citation>
    <scope>NUCLEOTIDE SEQUENCE [LARGE SCALE GENOMIC DNA]</scope>
</reference>
<organism evidence="1 2">
    <name type="scientific">Lithospermum erythrorhizon</name>
    <name type="common">Purple gromwell</name>
    <name type="synonym">Lithospermum officinale var. erythrorhizon</name>
    <dbReference type="NCBI Taxonomy" id="34254"/>
    <lineage>
        <taxon>Eukaryota</taxon>
        <taxon>Viridiplantae</taxon>
        <taxon>Streptophyta</taxon>
        <taxon>Embryophyta</taxon>
        <taxon>Tracheophyta</taxon>
        <taxon>Spermatophyta</taxon>
        <taxon>Magnoliopsida</taxon>
        <taxon>eudicotyledons</taxon>
        <taxon>Gunneridae</taxon>
        <taxon>Pentapetalae</taxon>
        <taxon>asterids</taxon>
        <taxon>lamiids</taxon>
        <taxon>Boraginales</taxon>
        <taxon>Boraginaceae</taxon>
        <taxon>Boraginoideae</taxon>
        <taxon>Lithospermeae</taxon>
        <taxon>Lithospermum</taxon>
    </lineage>
</organism>
<dbReference type="Proteomes" id="UP001454036">
    <property type="component" value="Unassembled WGS sequence"/>
</dbReference>